<evidence type="ECO:0000313" key="1">
    <source>
        <dbReference type="EMBL" id="SCU64689.1"/>
    </source>
</evidence>
<organism evidence="1 2">
    <name type="scientific">Trypanosoma equiperdum</name>
    <dbReference type="NCBI Taxonomy" id="5694"/>
    <lineage>
        <taxon>Eukaryota</taxon>
        <taxon>Discoba</taxon>
        <taxon>Euglenozoa</taxon>
        <taxon>Kinetoplastea</taxon>
        <taxon>Metakinetoplastina</taxon>
        <taxon>Trypanosomatida</taxon>
        <taxon>Trypanosomatidae</taxon>
        <taxon>Trypanosoma</taxon>
    </lineage>
</organism>
<dbReference type="AlphaFoldDB" id="A0A1G4HZB2"/>
<protein>
    <submittedName>
        <fullName evidence="1">Uncharacterized protein</fullName>
    </submittedName>
</protein>
<accession>A0A1G4HZB2</accession>
<sequence length="75" mass="7778">MCTCDAEDSTMSRPFRLPPLAPQATALRDDSAAGCGGKQNATSLPALESWRGLLPSKGVKRDLPVLPSLGAPVGE</sequence>
<dbReference type="VEuPathDB" id="TriTrypDB:TEOVI_000652900"/>
<reference evidence="1" key="1">
    <citation type="submission" date="2016-09" db="EMBL/GenBank/DDBJ databases">
        <authorList>
            <person name="Hebert L."/>
            <person name="Moumen B."/>
        </authorList>
    </citation>
    <scope>NUCLEOTIDE SEQUENCE [LARGE SCALE GENOMIC DNA]</scope>
    <source>
        <strain evidence="1">OVI</strain>
    </source>
</reference>
<dbReference type="EMBL" id="CZPT02000123">
    <property type="protein sequence ID" value="SCU64689.1"/>
    <property type="molecule type" value="Genomic_DNA"/>
</dbReference>
<evidence type="ECO:0000313" key="2">
    <source>
        <dbReference type="Proteomes" id="UP000195570"/>
    </source>
</evidence>
<dbReference type="Proteomes" id="UP000195570">
    <property type="component" value="Unassembled WGS sequence"/>
</dbReference>
<proteinExistence type="predicted"/>
<keyword evidence="2" id="KW-1185">Reference proteome</keyword>
<dbReference type="GeneID" id="92380463"/>
<name>A0A1G4HZB2_TRYEQ</name>
<gene>
    <name evidence="1" type="ORF">TEOVI_000652900</name>
</gene>
<comment type="caution">
    <text evidence="1">The sequence shown here is derived from an EMBL/GenBank/DDBJ whole genome shotgun (WGS) entry which is preliminary data.</text>
</comment>
<dbReference type="RefSeq" id="XP_067076402.1">
    <property type="nucleotide sequence ID" value="XM_067220301.1"/>
</dbReference>